<dbReference type="GO" id="GO:0051539">
    <property type="term" value="F:4 iron, 4 sulfur cluster binding"/>
    <property type="evidence" value="ECO:0007669"/>
    <property type="project" value="UniProtKB-UniRule"/>
</dbReference>
<dbReference type="InterPro" id="IPR007197">
    <property type="entry name" value="rSAM"/>
</dbReference>
<dbReference type="SFLD" id="SFLDF00288">
    <property type="entry name" value="HemN-like__clustered_with_nucl"/>
    <property type="match status" value="1"/>
</dbReference>
<proteinExistence type="inferred from homology"/>
<dbReference type="PANTHER" id="PTHR13932:SF5">
    <property type="entry name" value="RADICAL S-ADENOSYL METHIONINE DOMAIN-CONTAINING PROTEIN 1, MITOCHONDRIAL"/>
    <property type="match status" value="1"/>
</dbReference>
<dbReference type="SFLD" id="SFLDF00562">
    <property type="entry name" value="HemN-like__clustered_with_heat"/>
    <property type="match status" value="1"/>
</dbReference>
<evidence type="ECO:0000313" key="11">
    <source>
        <dbReference type="EMBL" id="QSX08869.1"/>
    </source>
</evidence>
<dbReference type="GO" id="GO:0004109">
    <property type="term" value="F:coproporphyrinogen oxidase activity"/>
    <property type="evidence" value="ECO:0007669"/>
    <property type="project" value="InterPro"/>
</dbReference>
<keyword evidence="4 9" id="KW-0949">S-adenosyl-L-methionine</keyword>
<keyword evidence="6 9" id="KW-0408">Iron</keyword>
<dbReference type="InterPro" id="IPR013785">
    <property type="entry name" value="Aldolase_TIM"/>
</dbReference>
<dbReference type="SFLD" id="SFLDG01065">
    <property type="entry name" value="anaerobic_coproporphyrinogen-I"/>
    <property type="match status" value="1"/>
</dbReference>
<evidence type="ECO:0000256" key="8">
    <source>
        <dbReference type="ARBA" id="ARBA00023186"/>
    </source>
</evidence>
<evidence type="ECO:0000259" key="10">
    <source>
        <dbReference type="PROSITE" id="PS51918"/>
    </source>
</evidence>
<dbReference type="GO" id="GO:0006779">
    <property type="term" value="P:porphyrin-containing compound biosynthetic process"/>
    <property type="evidence" value="ECO:0007669"/>
    <property type="project" value="InterPro"/>
</dbReference>
<keyword evidence="5 9" id="KW-0479">Metal-binding</keyword>
<comment type="similarity">
    <text evidence="1">Belongs to the anaerobic coproporphyrinogen-III oxidase family. HemW subfamily.</text>
</comment>
<dbReference type="SMART" id="SM00729">
    <property type="entry name" value="Elp3"/>
    <property type="match status" value="1"/>
</dbReference>
<dbReference type="InterPro" id="IPR034505">
    <property type="entry name" value="Coproporphyrinogen-III_oxidase"/>
</dbReference>
<protein>
    <recommendedName>
        <fullName evidence="2 9">Heme chaperone HemW</fullName>
    </recommendedName>
</protein>
<dbReference type="PANTHER" id="PTHR13932">
    <property type="entry name" value="COPROPORPHYRINIGEN III OXIDASE"/>
    <property type="match status" value="1"/>
</dbReference>
<dbReference type="SUPFAM" id="SSF102114">
    <property type="entry name" value="Radical SAM enzymes"/>
    <property type="match status" value="1"/>
</dbReference>
<evidence type="ECO:0000256" key="4">
    <source>
        <dbReference type="ARBA" id="ARBA00022691"/>
    </source>
</evidence>
<feature type="domain" description="Radical SAM core" evidence="10">
    <location>
        <begin position="1"/>
        <end position="233"/>
    </location>
</feature>
<evidence type="ECO:0000256" key="1">
    <source>
        <dbReference type="ARBA" id="ARBA00006100"/>
    </source>
</evidence>
<dbReference type="InterPro" id="IPR004559">
    <property type="entry name" value="HemW-like"/>
</dbReference>
<dbReference type="GO" id="GO:0005737">
    <property type="term" value="C:cytoplasm"/>
    <property type="evidence" value="ECO:0007669"/>
    <property type="project" value="UniProtKB-SubCell"/>
</dbReference>
<dbReference type="Proteomes" id="UP000663499">
    <property type="component" value="Chromosome"/>
</dbReference>
<evidence type="ECO:0000256" key="9">
    <source>
        <dbReference type="RuleBase" id="RU364116"/>
    </source>
</evidence>
<evidence type="ECO:0000256" key="2">
    <source>
        <dbReference type="ARBA" id="ARBA00017228"/>
    </source>
</evidence>
<keyword evidence="12" id="KW-1185">Reference proteome</keyword>
<evidence type="ECO:0000256" key="5">
    <source>
        <dbReference type="ARBA" id="ARBA00022723"/>
    </source>
</evidence>
<dbReference type="NCBIfam" id="TIGR00539">
    <property type="entry name" value="hemN_rel"/>
    <property type="match status" value="1"/>
</dbReference>
<dbReference type="Gene3D" id="3.20.20.70">
    <property type="entry name" value="Aldolase class I"/>
    <property type="match status" value="1"/>
</dbReference>
<evidence type="ECO:0000313" key="12">
    <source>
        <dbReference type="Proteomes" id="UP000663499"/>
    </source>
</evidence>
<dbReference type="PROSITE" id="PS51918">
    <property type="entry name" value="RADICAL_SAM"/>
    <property type="match status" value="1"/>
</dbReference>
<comment type="function">
    <text evidence="9">Probably acts as a heme chaperone, transferring heme to an unknown acceptor. Binds one molecule of heme per monomer, possibly covalently. Binds 1 [4Fe-4S] cluster. The cluster is coordinated with 3 cysteines and an exchangeable S-adenosyl-L-methionine.</text>
</comment>
<dbReference type="KEGG" id="alka:J0B03_01930"/>
<organism evidence="11 12">
    <name type="scientific">Alkalibacter rhizosphaerae</name>
    <dbReference type="NCBI Taxonomy" id="2815577"/>
    <lineage>
        <taxon>Bacteria</taxon>
        <taxon>Bacillati</taxon>
        <taxon>Bacillota</taxon>
        <taxon>Clostridia</taxon>
        <taxon>Eubacteriales</taxon>
        <taxon>Eubacteriaceae</taxon>
        <taxon>Alkalibacter</taxon>
    </lineage>
</organism>
<dbReference type="Pfam" id="PF06969">
    <property type="entry name" value="HemN_C"/>
    <property type="match status" value="1"/>
</dbReference>
<gene>
    <name evidence="11" type="primary">hemW</name>
    <name evidence="11" type="ORF">J0B03_01930</name>
</gene>
<comment type="subcellular location">
    <subcellularLocation>
        <location evidence="9">Cytoplasm</location>
    </subcellularLocation>
</comment>
<keyword evidence="3 9" id="KW-0349">Heme</keyword>
<evidence type="ECO:0000256" key="3">
    <source>
        <dbReference type="ARBA" id="ARBA00022617"/>
    </source>
</evidence>
<keyword evidence="7 9" id="KW-0411">Iron-sulfur</keyword>
<evidence type="ECO:0000256" key="6">
    <source>
        <dbReference type="ARBA" id="ARBA00023004"/>
    </source>
</evidence>
<dbReference type="InterPro" id="IPR006638">
    <property type="entry name" value="Elp3/MiaA/NifB-like_rSAM"/>
</dbReference>
<dbReference type="RefSeq" id="WP_207300210.1">
    <property type="nucleotide sequence ID" value="NZ_CP071444.1"/>
</dbReference>
<keyword evidence="8 9" id="KW-0143">Chaperone</keyword>
<dbReference type="InterPro" id="IPR010723">
    <property type="entry name" value="HemN_C"/>
</dbReference>
<dbReference type="AlphaFoldDB" id="A0A975AHQ6"/>
<keyword evidence="9" id="KW-0963">Cytoplasm</keyword>
<accession>A0A975AHQ6</accession>
<dbReference type="GO" id="GO:0046872">
    <property type="term" value="F:metal ion binding"/>
    <property type="evidence" value="ECO:0007669"/>
    <property type="project" value="UniProtKB-UniRule"/>
</dbReference>
<keyword evidence="9" id="KW-0004">4Fe-4S</keyword>
<dbReference type="CDD" id="cd01335">
    <property type="entry name" value="Radical_SAM"/>
    <property type="match status" value="1"/>
</dbReference>
<reference evidence="11" key="1">
    <citation type="submission" date="2021-03" db="EMBL/GenBank/DDBJ databases">
        <title>Alkalibacter marinus sp. nov., isolated from tidal flat sediment.</title>
        <authorList>
            <person name="Namirimu T."/>
            <person name="Yang J.-A."/>
            <person name="Yang S.-H."/>
            <person name="Kim Y.-J."/>
            <person name="Kwon K.K."/>
        </authorList>
    </citation>
    <scope>NUCLEOTIDE SEQUENCE</scope>
    <source>
        <strain evidence="11">ES005</strain>
    </source>
</reference>
<dbReference type="EMBL" id="CP071444">
    <property type="protein sequence ID" value="QSX08869.1"/>
    <property type="molecule type" value="Genomic_DNA"/>
</dbReference>
<evidence type="ECO:0000256" key="7">
    <source>
        <dbReference type="ARBA" id="ARBA00023014"/>
    </source>
</evidence>
<name>A0A975AHQ6_9FIRM</name>
<dbReference type="SFLD" id="SFLDS00029">
    <property type="entry name" value="Radical_SAM"/>
    <property type="match status" value="1"/>
</dbReference>
<dbReference type="InterPro" id="IPR058240">
    <property type="entry name" value="rSAM_sf"/>
</dbReference>
<sequence>MKKVSIYIHVPFCVQKCLYCDFLSFDNQRGDIPSYVDRLRMEIEEKKQDVAGRKIHTVYFGGGTPSLLSGDAIKSILGSLRSFGSWDGTEEITLEANPGTLTKRKIEGYLEAGVNRFSLGLQSAIDAELKAIGRIHTFADFESTMDQMRRMGCDNISVDLMTGLPGQSLESFQKGFQKVMAWKPEHLSCYGLTVEEDTPLHEMVESGQVELRDDLEREMHEWLLEEMDRIGYDHYEISNFSLPHHQSRHNNIYWSMGDYLGLGLGASSFMDGTRYRNTRKMSRYLEGVPLIPEEVVILDEKAWKEEWMFLGLRVMKGVSRREYVGRFHITLEEDYGPVIETLRNQGLLEVDEIGIRLTKTGLTFANKVFRAFLLD</sequence>
<dbReference type="Pfam" id="PF04055">
    <property type="entry name" value="Radical_SAM"/>
    <property type="match status" value="1"/>
</dbReference>